<name>A0AA86SAJ7_9FABA</name>
<organism evidence="1 2">
    <name type="scientific">Sphenostylis stenocarpa</name>
    <dbReference type="NCBI Taxonomy" id="92480"/>
    <lineage>
        <taxon>Eukaryota</taxon>
        <taxon>Viridiplantae</taxon>
        <taxon>Streptophyta</taxon>
        <taxon>Embryophyta</taxon>
        <taxon>Tracheophyta</taxon>
        <taxon>Spermatophyta</taxon>
        <taxon>Magnoliopsida</taxon>
        <taxon>eudicotyledons</taxon>
        <taxon>Gunneridae</taxon>
        <taxon>Pentapetalae</taxon>
        <taxon>rosids</taxon>
        <taxon>fabids</taxon>
        <taxon>Fabales</taxon>
        <taxon>Fabaceae</taxon>
        <taxon>Papilionoideae</taxon>
        <taxon>50 kb inversion clade</taxon>
        <taxon>NPAAA clade</taxon>
        <taxon>indigoferoid/millettioid clade</taxon>
        <taxon>Phaseoleae</taxon>
        <taxon>Sphenostylis</taxon>
    </lineage>
</organism>
<dbReference type="AlphaFoldDB" id="A0AA86SAJ7"/>
<evidence type="ECO:0000313" key="1">
    <source>
        <dbReference type="EMBL" id="CAJ1940291.1"/>
    </source>
</evidence>
<protein>
    <submittedName>
        <fullName evidence="1">Uncharacterized protein</fullName>
    </submittedName>
</protein>
<keyword evidence="2" id="KW-1185">Reference proteome</keyword>
<gene>
    <name evidence="1" type="ORF">AYBTSS11_LOCUS9622</name>
</gene>
<dbReference type="Gramene" id="rna-AYBTSS11_LOCUS9622">
    <property type="protein sequence ID" value="CAJ1940291.1"/>
    <property type="gene ID" value="gene-AYBTSS11_LOCUS9622"/>
</dbReference>
<dbReference type="Proteomes" id="UP001189624">
    <property type="component" value="Chromosome 3"/>
</dbReference>
<evidence type="ECO:0000313" key="2">
    <source>
        <dbReference type="Proteomes" id="UP001189624"/>
    </source>
</evidence>
<proteinExistence type="predicted"/>
<sequence length="71" mass="8162">MDLVGIATEVLDGDLWNCRVEGEWLVGNEDGEWFGWAWWPVFLSGLWKMKENRVGYMGENVGIMWGAGLKR</sequence>
<reference evidence="1" key="1">
    <citation type="submission" date="2023-10" db="EMBL/GenBank/DDBJ databases">
        <authorList>
            <person name="Domelevo Entfellner J.-B."/>
        </authorList>
    </citation>
    <scope>NUCLEOTIDE SEQUENCE</scope>
</reference>
<accession>A0AA86SAJ7</accession>
<dbReference type="EMBL" id="OY731400">
    <property type="protein sequence ID" value="CAJ1940291.1"/>
    <property type="molecule type" value="Genomic_DNA"/>
</dbReference>